<protein>
    <submittedName>
        <fullName evidence="2">Chromosome segregation ATPase</fullName>
    </submittedName>
</protein>
<proteinExistence type="predicted"/>
<keyword evidence="3" id="KW-1185">Reference proteome</keyword>
<evidence type="ECO:0000313" key="2">
    <source>
        <dbReference type="EMBL" id="MET4561395.1"/>
    </source>
</evidence>
<dbReference type="RefSeq" id="WP_354471991.1">
    <property type="nucleotide sequence ID" value="NZ_JBEPSB010000010.1"/>
</dbReference>
<feature type="coiled-coil region" evidence="1">
    <location>
        <begin position="254"/>
        <end position="281"/>
    </location>
</feature>
<organism evidence="2 3">
    <name type="scientific">Lysinibacillus parviboronicapiens</name>
    <dbReference type="NCBI Taxonomy" id="436516"/>
    <lineage>
        <taxon>Bacteria</taxon>
        <taxon>Bacillati</taxon>
        <taxon>Bacillota</taxon>
        <taxon>Bacilli</taxon>
        <taxon>Bacillales</taxon>
        <taxon>Bacillaceae</taxon>
        <taxon>Lysinibacillus</taxon>
    </lineage>
</organism>
<evidence type="ECO:0000256" key="1">
    <source>
        <dbReference type="SAM" id="Coils"/>
    </source>
</evidence>
<comment type="caution">
    <text evidence="2">The sequence shown here is derived from an EMBL/GenBank/DDBJ whole genome shotgun (WGS) entry which is preliminary data.</text>
</comment>
<accession>A0ABV2PKE1</accession>
<sequence>MDNESVRNNDPIQLQQMIIFLRAELAKYKNEVERLRDSDYYSLVLRLERENVQLTNREKELTLELIKLKRELEKEATQYQEDIQMREIQRKKHVSSIEALLKDKNDLRMENEQLMGALKAAEDELRSFKKERQEVMVADYKTAIENLENKLIDFTEITNKQMENIVEELGTTRRELSGSDNINYYLVKEIEEKRIENDKLLDEIAELNHHIELLSKSNPSLLSGKNILNSQVFSDLDAQVKKILDQSVGFEGQLDAKLRILDDLEQKLNQLAIEIEVNRTM</sequence>
<dbReference type="EMBL" id="JBEPSB010000010">
    <property type="protein sequence ID" value="MET4561395.1"/>
    <property type="molecule type" value="Genomic_DNA"/>
</dbReference>
<feature type="coiled-coil region" evidence="1">
    <location>
        <begin position="18"/>
        <end position="157"/>
    </location>
</feature>
<feature type="coiled-coil region" evidence="1">
    <location>
        <begin position="190"/>
        <end position="217"/>
    </location>
</feature>
<evidence type="ECO:0000313" key="3">
    <source>
        <dbReference type="Proteomes" id="UP001549363"/>
    </source>
</evidence>
<keyword evidence="1" id="KW-0175">Coiled coil</keyword>
<reference evidence="2 3" key="1">
    <citation type="submission" date="2024-06" db="EMBL/GenBank/DDBJ databases">
        <title>Sorghum-associated microbial communities from plants grown in Nebraska, USA.</title>
        <authorList>
            <person name="Schachtman D."/>
        </authorList>
    </citation>
    <scope>NUCLEOTIDE SEQUENCE [LARGE SCALE GENOMIC DNA]</scope>
    <source>
        <strain evidence="2 3">736</strain>
    </source>
</reference>
<gene>
    <name evidence="2" type="ORF">ABIA69_002554</name>
</gene>
<dbReference type="Proteomes" id="UP001549363">
    <property type="component" value="Unassembled WGS sequence"/>
</dbReference>
<name>A0ABV2PKE1_9BACI</name>